<keyword evidence="3" id="KW-0560">Oxidoreductase</keyword>
<dbReference type="PANTHER" id="PTHR30011:SF16">
    <property type="entry name" value="C2H2 FINGER DOMAIN TRANSCRIPTION FACTOR (EUROFUNG)-RELATED"/>
    <property type="match status" value="1"/>
</dbReference>
<dbReference type="Gene3D" id="3.20.20.30">
    <property type="entry name" value="Luciferase-like domain"/>
    <property type="match status" value="1"/>
</dbReference>
<organism evidence="6 7">
    <name type="scientific">Amycolatopsis acidicola</name>
    <dbReference type="NCBI Taxonomy" id="2596893"/>
    <lineage>
        <taxon>Bacteria</taxon>
        <taxon>Bacillati</taxon>
        <taxon>Actinomycetota</taxon>
        <taxon>Actinomycetes</taxon>
        <taxon>Pseudonocardiales</taxon>
        <taxon>Pseudonocardiaceae</taxon>
        <taxon>Amycolatopsis</taxon>
    </lineage>
</organism>
<evidence type="ECO:0000259" key="5">
    <source>
        <dbReference type="Pfam" id="PF00296"/>
    </source>
</evidence>
<dbReference type="OrthoDB" id="9135350at2"/>
<dbReference type="InterPro" id="IPR036661">
    <property type="entry name" value="Luciferase-like_sf"/>
</dbReference>
<gene>
    <name evidence="6" type="ORF">FPZ12_027995</name>
</gene>
<evidence type="ECO:0000256" key="3">
    <source>
        <dbReference type="ARBA" id="ARBA00023002"/>
    </source>
</evidence>
<dbReference type="SUPFAM" id="SSF51679">
    <property type="entry name" value="Bacterial luciferase-like"/>
    <property type="match status" value="1"/>
</dbReference>
<keyword evidence="1" id="KW-0285">Flavoprotein</keyword>
<name>A0A5N0UW77_9PSEU</name>
<dbReference type="Proteomes" id="UP000319769">
    <property type="component" value="Unassembled WGS sequence"/>
</dbReference>
<reference evidence="6" key="1">
    <citation type="submission" date="2019-09" db="EMBL/GenBank/DDBJ databases">
        <authorList>
            <person name="Teo W.F.A."/>
            <person name="Duangmal K."/>
        </authorList>
    </citation>
    <scope>NUCLEOTIDE SEQUENCE [LARGE SCALE GENOMIC DNA]</scope>
    <source>
        <strain evidence="6">K81G1</strain>
    </source>
</reference>
<comment type="caution">
    <text evidence="6">The sequence shown here is derived from an EMBL/GenBank/DDBJ whole genome shotgun (WGS) entry which is preliminary data.</text>
</comment>
<evidence type="ECO:0000313" key="7">
    <source>
        <dbReference type="Proteomes" id="UP000319769"/>
    </source>
</evidence>
<evidence type="ECO:0000256" key="1">
    <source>
        <dbReference type="ARBA" id="ARBA00022630"/>
    </source>
</evidence>
<dbReference type="InterPro" id="IPR011251">
    <property type="entry name" value="Luciferase-like_dom"/>
</dbReference>
<dbReference type="GO" id="GO:0004497">
    <property type="term" value="F:monooxygenase activity"/>
    <property type="evidence" value="ECO:0007669"/>
    <property type="project" value="UniProtKB-KW"/>
</dbReference>
<evidence type="ECO:0000313" key="6">
    <source>
        <dbReference type="EMBL" id="KAA9156360.1"/>
    </source>
</evidence>
<dbReference type="Pfam" id="PF00296">
    <property type="entry name" value="Bac_luciferase"/>
    <property type="match status" value="1"/>
</dbReference>
<dbReference type="RefSeq" id="WP_144748708.1">
    <property type="nucleotide sequence ID" value="NZ_VMNW02000050.1"/>
</dbReference>
<dbReference type="GO" id="GO:0016705">
    <property type="term" value="F:oxidoreductase activity, acting on paired donors, with incorporation or reduction of molecular oxygen"/>
    <property type="evidence" value="ECO:0007669"/>
    <property type="project" value="InterPro"/>
</dbReference>
<dbReference type="EMBL" id="VMNW02000050">
    <property type="protein sequence ID" value="KAA9156360.1"/>
    <property type="molecule type" value="Genomic_DNA"/>
</dbReference>
<protein>
    <submittedName>
        <fullName evidence="6">LLM class flavin-dependent oxidoreductase</fullName>
    </submittedName>
</protein>
<keyword evidence="7" id="KW-1185">Reference proteome</keyword>
<dbReference type="AlphaFoldDB" id="A0A5N0UW77"/>
<feature type="domain" description="Luciferase-like" evidence="5">
    <location>
        <begin position="28"/>
        <end position="204"/>
    </location>
</feature>
<proteinExistence type="predicted"/>
<accession>A0A5N0UW77</accession>
<dbReference type="InterPro" id="IPR051260">
    <property type="entry name" value="Diverse_substr_monoxygenases"/>
</dbReference>
<keyword evidence="4" id="KW-0503">Monooxygenase</keyword>
<keyword evidence="2" id="KW-0288">FMN</keyword>
<evidence type="ECO:0000256" key="2">
    <source>
        <dbReference type="ARBA" id="ARBA00022643"/>
    </source>
</evidence>
<sequence>MFLALEVDGAGAHPAAWRFSGKPPAVVLNPAHLRDVVRAAEAGGFTFVTFADSPLPPSAGNDIAGRLEAGGRAAYVSTLTEQIGLAPTIHTTTTEPFHVAAQLASLDHASHGRAAWLVGAERGAALATVGATTAPDGEAAEVVELVRQLWDSWEDDAVIKDVTTGRYLDPDKVHHVDFQGGTFSVKGPLITPRPPQGQPVVLAPDTLDVGADVVLVEGETPADITKRALAARKTGEPLVFAELDVVLDAAESATERLARLDQAAPWPVNRLRHTGSAHELAQLLNRLGEVVDGVRLHPAALSVDLPLLNDWVLPAIPITAPRETLRETLGFPRPANRFATTRRGVHARAV</sequence>
<dbReference type="PANTHER" id="PTHR30011">
    <property type="entry name" value="ALKANESULFONATE MONOOXYGENASE-RELATED"/>
    <property type="match status" value="1"/>
</dbReference>
<evidence type="ECO:0000256" key="4">
    <source>
        <dbReference type="ARBA" id="ARBA00023033"/>
    </source>
</evidence>